<evidence type="ECO:0000256" key="2">
    <source>
        <dbReference type="ARBA" id="ARBA00022692"/>
    </source>
</evidence>
<dbReference type="SUPFAM" id="SSF81653">
    <property type="entry name" value="Calcium ATPase, transduction domain A"/>
    <property type="match status" value="1"/>
</dbReference>
<evidence type="ECO:0000256" key="4">
    <source>
        <dbReference type="ARBA" id="ARBA00022989"/>
    </source>
</evidence>
<proteinExistence type="predicted"/>
<keyword evidence="9" id="KW-1185">Reference proteome</keyword>
<evidence type="ECO:0000256" key="3">
    <source>
        <dbReference type="ARBA" id="ARBA00022967"/>
    </source>
</evidence>
<dbReference type="InterPro" id="IPR059000">
    <property type="entry name" value="ATPase_P-type_domA"/>
</dbReference>
<dbReference type="SFLD" id="SFLDS00003">
    <property type="entry name" value="Haloacid_Dehalogenase"/>
    <property type="match status" value="1"/>
</dbReference>
<dbReference type="InterPro" id="IPR023299">
    <property type="entry name" value="ATPase_P-typ_cyto_dom_N"/>
</dbReference>
<feature type="transmembrane region" description="Helical" evidence="6">
    <location>
        <begin position="667"/>
        <end position="689"/>
    </location>
</feature>
<gene>
    <name evidence="8" type="ORF">FHU33_2235</name>
</gene>
<keyword evidence="2 6" id="KW-0812">Transmembrane</keyword>
<feature type="domain" description="P-type ATPase A" evidence="7">
    <location>
        <begin position="108"/>
        <end position="204"/>
    </location>
</feature>
<feature type="transmembrane region" description="Helical" evidence="6">
    <location>
        <begin position="51"/>
        <end position="69"/>
    </location>
</feature>
<comment type="caution">
    <text evidence="8">The sequence shown here is derived from an EMBL/GenBank/DDBJ whole genome shotgun (WGS) entry which is preliminary data.</text>
</comment>
<dbReference type="SUPFAM" id="SSF81665">
    <property type="entry name" value="Calcium ATPase, transmembrane domain M"/>
    <property type="match status" value="1"/>
</dbReference>
<feature type="transmembrane region" description="Helical" evidence="6">
    <location>
        <begin position="772"/>
        <end position="792"/>
    </location>
</feature>
<evidence type="ECO:0000256" key="1">
    <source>
        <dbReference type="ARBA" id="ARBA00004651"/>
    </source>
</evidence>
<keyword evidence="3" id="KW-1278">Translocase</keyword>
<dbReference type="Gene3D" id="2.70.150.10">
    <property type="entry name" value="Calcium-transporting ATPase, cytoplasmic transduction domain A"/>
    <property type="match status" value="1"/>
</dbReference>
<dbReference type="InterPro" id="IPR023214">
    <property type="entry name" value="HAD_sf"/>
</dbReference>
<dbReference type="GO" id="GO:0016887">
    <property type="term" value="F:ATP hydrolysis activity"/>
    <property type="evidence" value="ECO:0007669"/>
    <property type="project" value="InterPro"/>
</dbReference>
<dbReference type="Proteomes" id="UP000319865">
    <property type="component" value="Unassembled WGS sequence"/>
</dbReference>
<dbReference type="OrthoDB" id="9814270at2"/>
<dbReference type="AlphaFoldDB" id="A0A543PFI9"/>
<organism evidence="8 9">
    <name type="scientific">Blastococcus colisei</name>
    <dbReference type="NCBI Taxonomy" id="1564162"/>
    <lineage>
        <taxon>Bacteria</taxon>
        <taxon>Bacillati</taxon>
        <taxon>Actinomycetota</taxon>
        <taxon>Actinomycetes</taxon>
        <taxon>Geodermatophilales</taxon>
        <taxon>Geodermatophilaceae</taxon>
        <taxon>Blastococcus</taxon>
    </lineage>
</organism>
<dbReference type="PRINTS" id="PR00119">
    <property type="entry name" value="CATATPASE"/>
</dbReference>
<feature type="transmembrane region" description="Helical" evidence="6">
    <location>
        <begin position="727"/>
        <end position="752"/>
    </location>
</feature>
<dbReference type="PANTHER" id="PTHR42861">
    <property type="entry name" value="CALCIUM-TRANSPORTING ATPASE"/>
    <property type="match status" value="1"/>
</dbReference>
<dbReference type="Gene3D" id="3.40.1110.10">
    <property type="entry name" value="Calcium-transporting ATPase, cytoplasmic domain N"/>
    <property type="match status" value="1"/>
</dbReference>
<dbReference type="Pfam" id="PF00702">
    <property type="entry name" value="Hydrolase"/>
    <property type="match status" value="1"/>
</dbReference>
<evidence type="ECO:0000256" key="6">
    <source>
        <dbReference type="SAM" id="Phobius"/>
    </source>
</evidence>
<dbReference type="EMBL" id="VFQE01000001">
    <property type="protein sequence ID" value="TQN42826.1"/>
    <property type="molecule type" value="Genomic_DNA"/>
</dbReference>
<accession>A0A543PFI9</accession>
<protein>
    <submittedName>
        <fullName evidence="8">Cation-transporting ATPase E</fullName>
    </submittedName>
</protein>
<dbReference type="InterPro" id="IPR036412">
    <property type="entry name" value="HAD-like_sf"/>
</dbReference>
<feature type="transmembrane region" description="Helical" evidence="6">
    <location>
        <begin position="636"/>
        <end position="655"/>
    </location>
</feature>
<dbReference type="RefSeq" id="WP_142025414.1">
    <property type="nucleotide sequence ID" value="NZ_VFQE01000001.1"/>
</dbReference>
<dbReference type="GO" id="GO:0005524">
    <property type="term" value="F:ATP binding"/>
    <property type="evidence" value="ECO:0007669"/>
    <property type="project" value="InterPro"/>
</dbReference>
<dbReference type="SUPFAM" id="SSF56784">
    <property type="entry name" value="HAD-like"/>
    <property type="match status" value="1"/>
</dbReference>
<feature type="transmembrane region" description="Helical" evidence="6">
    <location>
        <begin position="609"/>
        <end position="630"/>
    </location>
</feature>
<dbReference type="PROSITE" id="PS00154">
    <property type="entry name" value="ATPASE_E1_E2"/>
    <property type="match status" value="1"/>
</dbReference>
<evidence type="ECO:0000313" key="8">
    <source>
        <dbReference type="EMBL" id="TQN42826.1"/>
    </source>
</evidence>
<keyword evidence="5 6" id="KW-0472">Membrane</keyword>
<dbReference type="Pfam" id="PF00122">
    <property type="entry name" value="E1-E2_ATPase"/>
    <property type="match status" value="1"/>
</dbReference>
<dbReference type="SFLD" id="SFLDG00002">
    <property type="entry name" value="C1.7:_P-type_atpase_like"/>
    <property type="match status" value="1"/>
</dbReference>
<dbReference type="InterPro" id="IPR018303">
    <property type="entry name" value="ATPase_P-typ_P_site"/>
</dbReference>
<dbReference type="InterPro" id="IPR044492">
    <property type="entry name" value="P_typ_ATPase_HD_dom"/>
</dbReference>
<dbReference type="GO" id="GO:0005886">
    <property type="term" value="C:plasma membrane"/>
    <property type="evidence" value="ECO:0007669"/>
    <property type="project" value="UniProtKB-SubCell"/>
</dbReference>
<name>A0A543PFI9_9ACTN</name>
<dbReference type="InterPro" id="IPR001757">
    <property type="entry name" value="P_typ_ATPase"/>
</dbReference>
<dbReference type="SFLD" id="SFLDF00027">
    <property type="entry name" value="p-type_atpase"/>
    <property type="match status" value="1"/>
</dbReference>
<feature type="transmembrane region" description="Helical" evidence="6">
    <location>
        <begin position="222"/>
        <end position="244"/>
    </location>
</feature>
<feature type="transmembrane region" description="Helical" evidence="6">
    <location>
        <begin position="75"/>
        <end position="94"/>
    </location>
</feature>
<evidence type="ECO:0000313" key="9">
    <source>
        <dbReference type="Proteomes" id="UP000319865"/>
    </source>
</evidence>
<dbReference type="InterPro" id="IPR008250">
    <property type="entry name" value="ATPase_P-typ_transduc_dom_A_sf"/>
</dbReference>
<dbReference type="PRINTS" id="PR00120">
    <property type="entry name" value="HATPASE"/>
</dbReference>
<reference evidence="8 9" key="1">
    <citation type="submission" date="2019-06" db="EMBL/GenBank/DDBJ databases">
        <title>Sequencing the genomes of 1000 actinobacteria strains.</title>
        <authorList>
            <person name="Klenk H.-P."/>
        </authorList>
    </citation>
    <scope>NUCLEOTIDE SEQUENCE [LARGE SCALE GENOMIC DNA]</scope>
    <source>
        <strain evidence="8 9">DSM 46837</strain>
    </source>
</reference>
<dbReference type="Gene3D" id="3.40.50.1000">
    <property type="entry name" value="HAD superfamily/HAD-like"/>
    <property type="match status" value="1"/>
</dbReference>
<comment type="subcellular location">
    <subcellularLocation>
        <location evidence="1">Cell membrane</location>
        <topology evidence="1">Multi-pass membrane protein</topology>
    </subcellularLocation>
</comment>
<dbReference type="PROSITE" id="PS01229">
    <property type="entry name" value="COF_2"/>
    <property type="match status" value="1"/>
</dbReference>
<dbReference type="Gene3D" id="1.20.1110.10">
    <property type="entry name" value="Calcium-transporting ATPase, transmembrane domain"/>
    <property type="match status" value="1"/>
</dbReference>
<feature type="transmembrane region" description="Helical" evidence="6">
    <location>
        <begin position="804"/>
        <end position="823"/>
    </location>
</feature>
<evidence type="ECO:0000256" key="5">
    <source>
        <dbReference type="ARBA" id="ARBA00023136"/>
    </source>
</evidence>
<evidence type="ECO:0000259" key="7">
    <source>
        <dbReference type="Pfam" id="PF00122"/>
    </source>
</evidence>
<sequence>MDVEESGASLGSEVAAGLTQREAEVRHRRGEGNVAVSASSRSYTRILRTNVFSFFNLILFVIGAALLALGRYSDAFTSVGLGLVNAAIGAVQEIRAKRKLDRLQLLDRSRVTVVRDGRDVEVVPEEIVRGDVVHVRPGDQLVVDGPVLDGGRVDVDESLLTGESEPLRKLPGDDLLSGSFCVGGEGHQLAREVGASSYASRLTADARQTTTDRTPLQNRIEFVVRLVMLLVALMSVTILFQAALEGFTLVRVVQTTAVLSGLVPYGLFFLVAVAYTVGAAKSSGRGALVQQVNAVESVSNVDVVCTDKTGTLTTGRLGLAEVQPVGTMGSEAVGRLVGSMARSTAAPNLTTTALATALPGDVWPVRDEIPFSSTLRWSALRTDDGLYVLGAPDRLAPHLSGPALTDTVGDLTAQGLRVLVVARAGADTPLRDTAGRPHLPALEPVAVVSLADELRPDVPETIAGFARDGIDLKVVSGDDPRTVAALARQAGLDAGLPVAGRDLDGLSDPELDRVVGRTTVFGRIAPEQKERLVESLRRQGRYVAMIGDGVNDARALKRAHVGVAMKSGSAVARDVADIVLTDDSLGALRPAQHEGRRIINGIGTSMQVFLARVGTQALVILAVTMLGLGFPYSPANVGLTLLTVGVPTLFLTAWARPTPPDPHLLPNLGRFVVPAAVITAAGGVALYAYHYTFLFEGLSRSGTPEEVLTAFERYTGLSSDDVGFTEAAATIGAQTALSTFVSFAAFLLILFLKPPNRLFASWTRPDGDRRPAVLVVVLVAVFTGGLFIPAVSDYFGLTGAADPVFFTVLPALVLWLTVLSAAYRFRVLERALGLAIRTGQEAAGR</sequence>
<dbReference type="InterPro" id="IPR023298">
    <property type="entry name" value="ATPase_P-typ_TM_dom_sf"/>
</dbReference>
<keyword evidence="4 6" id="KW-1133">Transmembrane helix</keyword>
<dbReference type="NCBIfam" id="TIGR01494">
    <property type="entry name" value="ATPase_P-type"/>
    <property type="match status" value="2"/>
</dbReference>
<feature type="transmembrane region" description="Helical" evidence="6">
    <location>
        <begin position="256"/>
        <end position="277"/>
    </location>
</feature>